<evidence type="ECO:0000313" key="4">
    <source>
        <dbReference type="Proteomes" id="UP000827092"/>
    </source>
</evidence>
<organism evidence="3 4">
    <name type="scientific">Oedothorax gibbosus</name>
    <dbReference type="NCBI Taxonomy" id="931172"/>
    <lineage>
        <taxon>Eukaryota</taxon>
        <taxon>Metazoa</taxon>
        <taxon>Ecdysozoa</taxon>
        <taxon>Arthropoda</taxon>
        <taxon>Chelicerata</taxon>
        <taxon>Arachnida</taxon>
        <taxon>Araneae</taxon>
        <taxon>Araneomorphae</taxon>
        <taxon>Entelegynae</taxon>
        <taxon>Araneoidea</taxon>
        <taxon>Linyphiidae</taxon>
        <taxon>Erigoninae</taxon>
        <taxon>Oedothorax</taxon>
    </lineage>
</organism>
<sequence>MTEPNPVVAAIKIPQYNHGDPALWLQMCEATFELGTPKPVTESKTKYNYCVAHLLPETASLVRDILLSPATDDPYKTLKEALIDRSGKSGHQEIRPGYYKANTSGTGDQQNFFASLNAAPPPIRFRTS</sequence>
<dbReference type="AlphaFoldDB" id="A0AAV6TN46"/>
<proteinExistence type="predicted"/>
<feature type="domain" description="DUF7041" evidence="2">
    <location>
        <begin position="13"/>
        <end position="95"/>
    </location>
</feature>
<evidence type="ECO:0000313" key="3">
    <source>
        <dbReference type="EMBL" id="KAG8173184.1"/>
    </source>
</evidence>
<feature type="region of interest" description="Disordered" evidence="1">
    <location>
        <begin position="86"/>
        <end position="113"/>
    </location>
</feature>
<gene>
    <name evidence="3" type="ORF">JTE90_008715</name>
</gene>
<protein>
    <recommendedName>
        <fullName evidence="2">DUF7041 domain-containing protein</fullName>
    </recommendedName>
</protein>
<evidence type="ECO:0000256" key="1">
    <source>
        <dbReference type="SAM" id="MobiDB-lite"/>
    </source>
</evidence>
<reference evidence="3 4" key="1">
    <citation type="journal article" date="2022" name="Nat. Ecol. Evol.">
        <title>A masculinizing supergene underlies an exaggerated male reproductive morph in a spider.</title>
        <authorList>
            <person name="Hendrickx F."/>
            <person name="De Corte Z."/>
            <person name="Sonet G."/>
            <person name="Van Belleghem S.M."/>
            <person name="Kostlbacher S."/>
            <person name="Vangestel C."/>
        </authorList>
    </citation>
    <scope>NUCLEOTIDE SEQUENCE [LARGE SCALE GENOMIC DNA]</scope>
    <source>
        <strain evidence="3">W744_W776</strain>
    </source>
</reference>
<keyword evidence="4" id="KW-1185">Reference proteome</keyword>
<dbReference type="Proteomes" id="UP000827092">
    <property type="component" value="Unassembled WGS sequence"/>
</dbReference>
<dbReference type="Pfam" id="PF23055">
    <property type="entry name" value="DUF7041"/>
    <property type="match status" value="1"/>
</dbReference>
<dbReference type="PANTHER" id="PTHR33327:SF3">
    <property type="entry name" value="RNA-DIRECTED DNA POLYMERASE"/>
    <property type="match status" value="1"/>
</dbReference>
<dbReference type="PANTHER" id="PTHR33327">
    <property type="entry name" value="ENDONUCLEASE"/>
    <property type="match status" value="1"/>
</dbReference>
<dbReference type="InterPro" id="IPR055469">
    <property type="entry name" value="DUF7041"/>
</dbReference>
<dbReference type="EMBL" id="JAFNEN010002000">
    <property type="protein sequence ID" value="KAG8173184.1"/>
    <property type="molecule type" value="Genomic_DNA"/>
</dbReference>
<name>A0AAV6TN46_9ARAC</name>
<accession>A0AAV6TN46</accession>
<comment type="caution">
    <text evidence="3">The sequence shown here is derived from an EMBL/GenBank/DDBJ whole genome shotgun (WGS) entry which is preliminary data.</text>
</comment>
<evidence type="ECO:0000259" key="2">
    <source>
        <dbReference type="Pfam" id="PF23055"/>
    </source>
</evidence>
<feature type="compositionally biased region" description="Polar residues" evidence="1">
    <location>
        <begin position="101"/>
        <end position="113"/>
    </location>
</feature>